<accession>S6W1N2</accession>
<name>S6W1N2_PSESF</name>
<evidence type="ECO:0000313" key="3">
    <source>
        <dbReference type="Proteomes" id="UP000015729"/>
    </source>
</evidence>
<proteinExistence type="predicted"/>
<gene>
    <name evidence="2" type="ORF">A244_11712</name>
</gene>
<feature type="non-terminal residue" evidence="2">
    <location>
        <position position="1"/>
    </location>
</feature>
<sequence length="29" mass="3240">RNKQAAKERMDAAKGKGPKPPKRKPVVPR</sequence>
<protein>
    <submittedName>
        <fullName evidence="2">Uncharacterized protein</fullName>
    </submittedName>
</protein>
<dbReference type="PATRIC" id="fig|1194404.4.peg.2420"/>
<reference evidence="2 3" key="1">
    <citation type="journal article" date="2013" name="PLoS Pathog.">
        <title>Genomic analysis of the Kiwifruit pathogen Pseudomonas syringae pv. actinidiae provides insight into the origins of an emergent plant disease.</title>
        <authorList>
            <person name="McCann H.C."/>
            <person name="Rikkerink E.H."/>
            <person name="Bertels F."/>
            <person name="Fiers M."/>
            <person name="Lu A."/>
            <person name="Rees-George J."/>
            <person name="Andersen M.T."/>
            <person name="Gleave A.P."/>
            <person name="Haubold B."/>
            <person name="Wohlers M.W."/>
            <person name="Guttman D.S."/>
            <person name="Wang P.W."/>
            <person name="Straub C."/>
            <person name="Vanneste J.L."/>
            <person name="Rainey P.B."/>
            <person name="Templeton M.D."/>
        </authorList>
    </citation>
    <scope>NUCLEOTIDE SEQUENCE [LARGE SCALE GENOMIC DNA]</scope>
    <source>
        <strain evidence="2 3">ICMP 18807</strain>
    </source>
</reference>
<dbReference type="Proteomes" id="UP000015729">
    <property type="component" value="Unassembled WGS sequence"/>
</dbReference>
<feature type="compositionally biased region" description="Basic and acidic residues" evidence="1">
    <location>
        <begin position="1"/>
        <end position="14"/>
    </location>
</feature>
<organism evidence="2 3">
    <name type="scientific">Pseudomonas syringae pv. actinidiae ICMP 18807</name>
    <dbReference type="NCBI Taxonomy" id="1194404"/>
    <lineage>
        <taxon>Bacteria</taxon>
        <taxon>Pseudomonadati</taxon>
        <taxon>Pseudomonadota</taxon>
        <taxon>Gammaproteobacteria</taxon>
        <taxon>Pseudomonadales</taxon>
        <taxon>Pseudomonadaceae</taxon>
        <taxon>Pseudomonas</taxon>
        <taxon>Pseudomonas syringae</taxon>
    </lineage>
</organism>
<feature type="compositionally biased region" description="Basic residues" evidence="1">
    <location>
        <begin position="16"/>
        <end position="29"/>
    </location>
</feature>
<evidence type="ECO:0000313" key="2">
    <source>
        <dbReference type="EMBL" id="EPN57693.1"/>
    </source>
</evidence>
<evidence type="ECO:0000256" key="1">
    <source>
        <dbReference type="SAM" id="MobiDB-lite"/>
    </source>
</evidence>
<comment type="caution">
    <text evidence="2">The sequence shown here is derived from an EMBL/GenBank/DDBJ whole genome shotgun (WGS) entry which is preliminary data.</text>
</comment>
<dbReference type="EMBL" id="AOKG01000793">
    <property type="protein sequence ID" value="EPN57693.1"/>
    <property type="molecule type" value="Genomic_DNA"/>
</dbReference>
<feature type="region of interest" description="Disordered" evidence="1">
    <location>
        <begin position="1"/>
        <end position="29"/>
    </location>
</feature>
<dbReference type="AlphaFoldDB" id="S6W1N2"/>